<sequence length="207" mass="24124">MIIFGTRAKILNSKEMLSYDCENCNSKGTVTFLFLARYFHIFWIPIFPTSKKGMSQCSHCKQVLYANEMSPKMKQDYFMASAKAKRPITHYFGLFVIGLLCCMIIFTVYQNSVNETEYLANPKVDDLYKIEKNDTYTLYKVYEVKGDTLIFKTHSMSTKKYSGLSDLLKKYKNDYADATIKFTKDQIKSMQHDTNSEFGKIYSIKRD</sequence>
<comment type="caution">
    <text evidence="2">The sequence shown here is derived from an EMBL/GenBank/DDBJ whole genome shotgun (WGS) entry which is preliminary data.</text>
</comment>
<dbReference type="EMBL" id="JBDJNQ010000010">
    <property type="protein sequence ID" value="MEN5379434.1"/>
    <property type="molecule type" value="Genomic_DNA"/>
</dbReference>
<name>A0ABV0C122_9SPHI</name>
<keyword evidence="1" id="KW-1133">Transmembrane helix</keyword>
<evidence type="ECO:0000313" key="2">
    <source>
        <dbReference type="EMBL" id="MEN5379434.1"/>
    </source>
</evidence>
<evidence type="ECO:0000256" key="1">
    <source>
        <dbReference type="SAM" id="Phobius"/>
    </source>
</evidence>
<dbReference type="Proteomes" id="UP001409291">
    <property type="component" value="Unassembled WGS sequence"/>
</dbReference>
<proteinExistence type="predicted"/>
<reference evidence="2 3" key="1">
    <citation type="submission" date="2024-04" db="EMBL/GenBank/DDBJ databases">
        <title>WGS of bacteria from Torrens River.</title>
        <authorList>
            <person name="Wyrsch E.R."/>
            <person name="Drigo B."/>
        </authorList>
    </citation>
    <scope>NUCLEOTIDE SEQUENCE [LARGE SCALE GENOMIC DNA]</scope>
    <source>
        <strain evidence="2 3">TWI391</strain>
    </source>
</reference>
<dbReference type="RefSeq" id="WP_132839839.1">
    <property type="nucleotide sequence ID" value="NZ_JBDJLH010000002.1"/>
</dbReference>
<keyword evidence="3" id="KW-1185">Reference proteome</keyword>
<protein>
    <submittedName>
        <fullName evidence="2">Zinc-ribbon domain-containing protein</fullName>
    </submittedName>
</protein>
<feature type="transmembrane region" description="Helical" evidence="1">
    <location>
        <begin position="88"/>
        <end position="109"/>
    </location>
</feature>
<evidence type="ECO:0000313" key="3">
    <source>
        <dbReference type="Proteomes" id="UP001409291"/>
    </source>
</evidence>
<keyword evidence="1" id="KW-0812">Transmembrane</keyword>
<keyword evidence="1" id="KW-0472">Membrane</keyword>
<gene>
    <name evidence="2" type="ORF">ABE541_19365</name>
</gene>
<organism evidence="2 3">
    <name type="scientific">Sphingobacterium kitahiroshimense</name>
    <dbReference type="NCBI Taxonomy" id="470446"/>
    <lineage>
        <taxon>Bacteria</taxon>
        <taxon>Pseudomonadati</taxon>
        <taxon>Bacteroidota</taxon>
        <taxon>Sphingobacteriia</taxon>
        <taxon>Sphingobacteriales</taxon>
        <taxon>Sphingobacteriaceae</taxon>
        <taxon>Sphingobacterium</taxon>
    </lineage>
</organism>
<accession>A0ABV0C122</accession>